<name>B9TKR0_RICCO</name>
<reference evidence="2" key="1">
    <citation type="journal article" date="2010" name="Nat. Biotechnol.">
        <title>Draft genome sequence of the oilseed species Ricinus communis.</title>
        <authorList>
            <person name="Chan A.P."/>
            <person name="Crabtree J."/>
            <person name="Zhao Q."/>
            <person name="Lorenzi H."/>
            <person name="Orvis J."/>
            <person name="Puiu D."/>
            <person name="Melake-Berhan A."/>
            <person name="Jones K.M."/>
            <person name="Redman J."/>
            <person name="Chen G."/>
            <person name="Cahoon E.B."/>
            <person name="Gedil M."/>
            <person name="Stanke M."/>
            <person name="Haas B.J."/>
            <person name="Wortman J.R."/>
            <person name="Fraser-Liggett C.M."/>
            <person name="Ravel J."/>
            <person name="Rabinowicz P.D."/>
        </authorList>
    </citation>
    <scope>NUCLEOTIDE SEQUENCE [LARGE SCALE GENOMIC DNA]</scope>
    <source>
        <strain evidence="2">cv. Hale</strain>
    </source>
</reference>
<proteinExistence type="predicted"/>
<dbReference type="Proteomes" id="UP000008311">
    <property type="component" value="Unassembled WGS sequence"/>
</dbReference>
<organism evidence="1 2">
    <name type="scientific">Ricinus communis</name>
    <name type="common">Castor bean</name>
    <dbReference type="NCBI Taxonomy" id="3988"/>
    <lineage>
        <taxon>Eukaryota</taxon>
        <taxon>Viridiplantae</taxon>
        <taxon>Streptophyta</taxon>
        <taxon>Embryophyta</taxon>
        <taxon>Tracheophyta</taxon>
        <taxon>Spermatophyta</taxon>
        <taxon>Magnoliopsida</taxon>
        <taxon>eudicotyledons</taxon>
        <taxon>Gunneridae</taxon>
        <taxon>Pentapetalae</taxon>
        <taxon>rosids</taxon>
        <taxon>fabids</taxon>
        <taxon>Malpighiales</taxon>
        <taxon>Euphorbiaceae</taxon>
        <taxon>Acalyphoideae</taxon>
        <taxon>Acalypheae</taxon>
        <taxon>Ricinus</taxon>
    </lineage>
</organism>
<dbReference type="InParanoid" id="B9TKR0"/>
<gene>
    <name evidence="1" type="ORF">RCOM_2147610</name>
</gene>
<evidence type="ECO:0000313" key="2">
    <source>
        <dbReference type="Proteomes" id="UP000008311"/>
    </source>
</evidence>
<sequence length="101" mass="10329">MDVACQARVGQVKRYGGPGKIGLPFAELSCVAFECRLPSRPGVCKGTRAVAGGADSSGGGGTEIVVGHALPVRDVLYAHDVCADGAVKIDRGERAAVFVTE</sequence>
<accession>B9TKR0</accession>
<evidence type="ECO:0000313" key="1">
    <source>
        <dbReference type="EMBL" id="EEF23553.1"/>
    </source>
</evidence>
<dbReference type="AlphaFoldDB" id="B9TKR0"/>
<protein>
    <submittedName>
        <fullName evidence="1">Uncharacterized protein</fullName>
    </submittedName>
</protein>
<keyword evidence="2" id="KW-1185">Reference proteome</keyword>
<dbReference type="EMBL" id="EQ985607">
    <property type="protein sequence ID" value="EEF23553.1"/>
    <property type="molecule type" value="Genomic_DNA"/>
</dbReference>